<keyword evidence="1" id="KW-0411">Iron-sulfur</keyword>
<organism evidence="2 3">
    <name type="scientific">Cryphonectria parasitica (strain ATCC 38755 / EP155)</name>
    <dbReference type="NCBI Taxonomy" id="660469"/>
    <lineage>
        <taxon>Eukaryota</taxon>
        <taxon>Fungi</taxon>
        <taxon>Dikarya</taxon>
        <taxon>Ascomycota</taxon>
        <taxon>Pezizomycotina</taxon>
        <taxon>Sordariomycetes</taxon>
        <taxon>Sordariomycetidae</taxon>
        <taxon>Diaporthales</taxon>
        <taxon>Cryphonectriaceae</taxon>
        <taxon>Cryphonectria-Endothia species complex</taxon>
        <taxon>Cryphonectria</taxon>
    </lineage>
</organism>
<dbReference type="OrthoDB" id="5396721at2759"/>
<proteinExistence type="predicted"/>
<name>A0A9P5CS55_CRYP1</name>
<keyword evidence="3" id="KW-1185">Reference proteome</keyword>
<dbReference type="AlphaFoldDB" id="A0A9P5CS55"/>
<dbReference type="GeneID" id="63843025"/>
<accession>A0A9P5CS55</accession>
<dbReference type="Proteomes" id="UP000803844">
    <property type="component" value="Unassembled WGS sequence"/>
</dbReference>
<gene>
    <name evidence="2" type="ORF">M406DRAFT_75748</name>
</gene>
<keyword evidence="1" id="KW-0408">Iron</keyword>
<dbReference type="InterPro" id="IPR003739">
    <property type="entry name" value="Lys_aminomutase/Glu_NH3_mut"/>
</dbReference>
<sequence length="456" mass="51043">MQYSYIFKQILSSQDIILGIKRSPPTLFSRPHLVLKTNTARLCRALTRPRLYKIPTIALHSRAYGTTSPEDFWRKVPVYEHVTAKDFLSHRWTKKNIVSGKESLLEFLKTVIPGEIPYDKQGSREQSKEDLLKDVAEGIEAAAMAIRITPYMLSRINWQDPRSDPIFRQFIPLKSIMLPDHPTLAFDSLNEMADSPVSGLAHRYPDKEQRLTPGFLYTAISECPTNCADCTRYISVGESTSCVTKIKIKPSRTRWDAALAYVAATPQLHDVVISGGDTYYLHPEHIQSIGNALIKMPHIRRFSEDEWASALMQVAADAKQAGKSVALHTHFNHPEEISWVTEAAAQRLFESDLVVRNQSVLLRGINDDVETMSTLIRRLADNNNNPFVVDLPGGGGKRLGCSYESYDRETGISRFVAPAVTAEGAGGRGRRKPEVFEYYDPIDSTGLSSTGFGGRV</sequence>
<evidence type="ECO:0000313" key="2">
    <source>
        <dbReference type="EMBL" id="KAF3769264.1"/>
    </source>
</evidence>
<dbReference type="GO" id="GO:0051539">
    <property type="term" value="F:4 iron, 4 sulfur cluster binding"/>
    <property type="evidence" value="ECO:0007669"/>
    <property type="project" value="UniProtKB-KW"/>
</dbReference>
<evidence type="ECO:0000313" key="3">
    <source>
        <dbReference type="Proteomes" id="UP000803844"/>
    </source>
</evidence>
<dbReference type="PANTHER" id="PTHR30538">
    <property type="entry name" value="LYSINE 2,3-AMINOMUTASE-RELATED"/>
    <property type="match status" value="1"/>
</dbReference>
<evidence type="ECO:0008006" key="4">
    <source>
        <dbReference type="Google" id="ProtNLM"/>
    </source>
</evidence>
<dbReference type="PANTHER" id="PTHR30538:SF0">
    <property type="entry name" value="L-LYSINE 2,3-AMINOMUTASE AQ_1632-RELATED"/>
    <property type="match status" value="1"/>
</dbReference>
<dbReference type="InterPro" id="IPR013785">
    <property type="entry name" value="Aldolase_TIM"/>
</dbReference>
<keyword evidence="1" id="KW-0004">4Fe-4S</keyword>
<protein>
    <recommendedName>
        <fullName evidence="4">Radical SAM core domain-containing protein</fullName>
    </recommendedName>
</protein>
<dbReference type="Gene3D" id="3.20.20.70">
    <property type="entry name" value="Aldolase class I"/>
    <property type="match status" value="1"/>
</dbReference>
<comment type="caution">
    <text evidence="2">The sequence shown here is derived from an EMBL/GenBank/DDBJ whole genome shotgun (WGS) entry which is preliminary data.</text>
</comment>
<reference evidence="2" key="1">
    <citation type="journal article" date="2020" name="Phytopathology">
        <title>Genome sequence of the chestnut blight fungus Cryphonectria parasitica EP155: A fundamental resource for an archetypical invasive plant pathogen.</title>
        <authorList>
            <person name="Crouch J.A."/>
            <person name="Dawe A."/>
            <person name="Aerts A."/>
            <person name="Barry K."/>
            <person name="Churchill A.C.L."/>
            <person name="Grimwood J."/>
            <person name="Hillman B."/>
            <person name="Milgroom M.G."/>
            <person name="Pangilinan J."/>
            <person name="Smith M."/>
            <person name="Salamov A."/>
            <person name="Schmutz J."/>
            <person name="Yadav J."/>
            <person name="Grigoriev I.V."/>
            <person name="Nuss D."/>
        </authorList>
    </citation>
    <scope>NUCLEOTIDE SEQUENCE</scope>
    <source>
        <strain evidence="2">EP155</strain>
    </source>
</reference>
<dbReference type="EMBL" id="MU032345">
    <property type="protein sequence ID" value="KAF3769264.1"/>
    <property type="molecule type" value="Genomic_DNA"/>
</dbReference>
<evidence type="ECO:0000256" key="1">
    <source>
        <dbReference type="ARBA" id="ARBA00022485"/>
    </source>
</evidence>
<keyword evidence="1" id="KW-0479">Metal-binding</keyword>
<dbReference type="RefSeq" id="XP_040780225.1">
    <property type="nucleotide sequence ID" value="XM_040925896.1"/>
</dbReference>